<dbReference type="InterPro" id="IPR036388">
    <property type="entry name" value="WH-like_DNA-bd_sf"/>
</dbReference>
<comment type="similarity">
    <text evidence="1">Belongs to the LysR transcriptional regulatory family.</text>
</comment>
<evidence type="ECO:0000259" key="4">
    <source>
        <dbReference type="PROSITE" id="PS50931"/>
    </source>
</evidence>
<keyword evidence="8" id="KW-1185">Reference proteome</keyword>
<evidence type="ECO:0000313" key="8">
    <source>
        <dbReference type="Proteomes" id="UP001163550"/>
    </source>
</evidence>
<protein>
    <submittedName>
        <fullName evidence="5">LysR family transcriptional regulator</fullName>
    </submittedName>
</protein>
<evidence type="ECO:0000256" key="1">
    <source>
        <dbReference type="ARBA" id="ARBA00009437"/>
    </source>
</evidence>
<dbReference type="PROSITE" id="PS50931">
    <property type="entry name" value="HTH_LYSR"/>
    <property type="match status" value="1"/>
</dbReference>
<dbReference type="Proteomes" id="UP001163550">
    <property type="component" value="Chromosome"/>
</dbReference>
<dbReference type="PANTHER" id="PTHR30126:SF100">
    <property type="entry name" value="LYSR-FAMILY TRANSCRIPTIONAL REGULATOR"/>
    <property type="match status" value="1"/>
</dbReference>
<evidence type="ECO:0000256" key="2">
    <source>
        <dbReference type="ARBA" id="ARBA00023015"/>
    </source>
</evidence>
<dbReference type="InterPro" id="IPR036390">
    <property type="entry name" value="WH_DNA-bd_sf"/>
</dbReference>
<accession>A0A5D0WHK9</accession>
<gene>
    <name evidence="5" type="ORF">FXB42_15940</name>
    <name evidence="6" type="ORF">LNN31_18385</name>
</gene>
<dbReference type="AlphaFoldDB" id="A0A5D0WHK9"/>
<evidence type="ECO:0000313" key="5">
    <source>
        <dbReference type="EMBL" id="TYC83735.1"/>
    </source>
</evidence>
<dbReference type="Pfam" id="PF00126">
    <property type="entry name" value="HTH_1"/>
    <property type="match status" value="1"/>
</dbReference>
<reference evidence="5 7" key="1">
    <citation type="submission" date="2019-08" db="EMBL/GenBank/DDBJ databases">
        <title>Isolation and enrichment of carboxydotrophic bacteria from anaerobic sludge for the production of bio-based chemicals from syngas.</title>
        <authorList>
            <person name="Antares A.L."/>
            <person name="Moreira J."/>
            <person name="Diender M."/>
            <person name="Parshina S.N."/>
            <person name="Stams A.J.M."/>
            <person name="Alves M."/>
            <person name="Alves J.I."/>
            <person name="Sousa D.Z."/>
        </authorList>
    </citation>
    <scope>NUCLEOTIDE SEQUENCE [LARGE SCALE GENOMIC DNA]</scope>
    <source>
        <strain evidence="5 7">JM</strain>
    </source>
</reference>
<keyword evidence="2" id="KW-0805">Transcription regulation</keyword>
<dbReference type="GO" id="GO:0000976">
    <property type="term" value="F:transcription cis-regulatory region binding"/>
    <property type="evidence" value="ECO:0007669"/>
    <property type="project" value="TreeGrafter"/>
</dbReference>
<name>A0A5D0WHK9_9FIRM</name>
<dbReference type="SUPFAM" id="SSF46785">
    <property type="entry name" value="Winged helix' DNA-binding domain"/>
    <property type="match status" value="1"/>
</dbReference>
<evidence type="ECO:0000256" key="3">
    <source>
        <dbReference type="ARBA" id="ARBA00023163"/>
    </source>
</evidence>
<keyword evidence="3" id="KW-0804">Transcription</keyword>
<dbReference type="Proteomes" id="UP000322619">
    <property type="component" value="Unassembled WGS sequence"/>
</dbReference>
<sequence>MDLKQLKTFVVLSKNKNYTRTADELGYAQSSISAQIQQLEQELNTKCDISFVIKHFHRIIEWL</sequence>
<dbReference type="EMBL" id="CP087994">
    <property type="protein sequence ID" value="UYO62719.1"/>
    <property type="molecule type" value="Genomic_DNA"/>
</dbReference>
<feature type="domain" description="HTH lysR-type" evidence="4">
    <location>
        <begin position="1"/>
        <end position="46"/>
    </location>
</feature>
<dbReference type="Gene3D" id="1.10.10.10">
    <property type="entry name" value="Winged helix-like DNA-binding domain superfamily/Winged helix DNA-binding domain"/>
    <property type="match status" value="1"/>
</dbReference>
<dbReference type="GO" id="GO:0003700">
    <property type="term" value="F:DNA-binding transcription factor activity"/>
    <property type="evidence" value="ECO:0007669"/>
    <property type="project" value="InterPro"/>
</dbReference>
<reference evidence="6" key="2">
    <citation type="submission" date="2021-11" db="EMBL/GenBank/DDBJ databases">
        <title>Isoprene-degrading acetogen.</title>
        <authorList>
            <person name="Yang Y."/>
            <person name="Jin H."/>
            <person name="Yan J."/>
        </authorList>
    </citation>
    <scope>NUCLEOTIDE SEQUENCE</scope>
    <source>
        <strain evidence="6">Berkeley</strain>
    </source>
</reference>
<organism evidence="5 7">
    <name type="scientific">Acetobacterium wieringae</name>
    <dbReference type="NCBI Taxonomy" id="52694"/>
    <lineage>
        <taxon>Bacteria</taxon>
        <taxon>Bacillati</taxon>
        <taxon>Bacillota</taxon>
        <taxon>Clostridia</taxon>
        <taxon>Eubacteriales</taxon>
        <taxon>Eubacteriaceae</taxon>
        <taxon>Acetobacterium</taxon>
    </lineage>
</organism>
<dbReference type="EMBL" id="VSLA01000029">
    <property type="protein sequence ID" value="TYC83735.1"/>
    <property type="molecule type" value="Genomic_DNA"/>
</dbReference>
<dbReference type="PANTHER" id="PTHR30126">
    <property type="entry name" value="HTH-TYPE TRANSCRIPTIONAL REGULATOR"/>
    <property type="match status" value="1"/>
</dbReference>
<dbReference type="InterPro" id="IPR000847">
    <property type="entry name" value="LysR_HTH_N"/>
</dbReference>
<proteinExistence type="inferred from homology"/>
<dbReference type="RefSeq" id="WP_084633517.1">
    <property type="nucleotide sequence ID" value="NZ_CABIIK010000017.1"/>
</dbReference>
<evidence type="ECO:0000313" key="7">
    <source>
        <dbReference type="Proteomes" id="UP000322619"/>
    </source>
</evidence>
<evidence type="ECO:0000313" key="6">
    <source>
        <dbReference type="EMBL" id="UYO62719.1"/>
    </source>
</evidence>